<dbReference type="Pfam" id="PF18557">
    <property type="entry name" value="NepR"/>
    <property type="match status" value="1"/>
</dbReference>
<evidence type="ECO:0000313" key="3">
    <source>
        <dbReference type="EMBL" id="RPF72793.1"/>
    </source>
</evidence>
<accession>A0A3N5CU85</accession>
<dbReference type="AlphaFoldDB" id="A0A3N5CU85"/>
<feature type="compositionally biased region" description="Basic and acidic residues" evidence="1">
    <location>
        <begin position="1"/>
        <end position="31"/>
    </location>
</feature>
<feature type="region of interest" description="Disordered" evidence="1">
    <location>
        <begin position="1"/>
        <end position="35"/>
    </location>
</feature>
<dbReference type="Proteomes" id="UP000275232">
    <property type="component" value="Unassembled WGS sequence"/>
</dbReference>
<feature type="domain" description="Anti-sigma factor NepR" evidence="2">
    <location>
        <begin position="30"/>
        <end position="63"/>
    </location>
</feature>
<sequence length="65" mass="7282">MSSSEHEKKLAPASHKSEGGKAEKGKRKEPDWTSGLKRLYDQVVDEPLPDSFNELLSKLDKNEGK</sequence>
<keyword evidence="4" id="KW-1185">Reference proteome</keyword>
<dbReference type="EMBL" id="RPFZ01000001">
    <property type="protein sequence ID" value="RPF72793.1"/>
    <property type="molecule type" value="Genomic_DNA"/>
</dbReference>
<comment type="caution">
    <text evidence="3">The sequence shown here is derived from an EMBL/GenBank/DDBJ whole genome shotgun (WGS) entry which is preliminary data.</text>
</comment>
<reference evidence="3 4" key="1">
    <citation type="submission" date="2018-11" db="EMBL/GenBank/DDBJ databases">
        <title>Erythrobacter spongiae sp. nov., isolated from a marine sponge.</title>
        <authorList>
            <person name="Zhuang L."/>
            <person name="Luo L."/>
        </authorList>
    </citation>
    <scope>NUCLEOTIDE SEQUENCE [LARGE SCALE GENOMIC DNA]</scope>
    <source>
        <strain evidence="3 4">HN-E23</strain>
    </source>
</reference>
<evidence type="ECO:0000259" key="2">
    <source>
        <dbReference type="Pfam" id="PF18557"/>
    </source>
</evidence>
<gene>
    <name evidence="3" type="ORF">EG799_09870</name>
</gene>
<name>A0A3N5CU85_9SPHN</name>
<organism evidence="3 4">
    <name type="scientific">Aurantiacibacter spongiae</name>
    <dbReference type="NCBI Taxonomy" id="2488860"/>
    <lineage>
        <taxon>Bacteria</taxon>
        <taxon>Pseudomonadati</taxon>
        <taxon>Pseudomonadota</taxon>
        <taxon>Alphaproteobacteria</taxon>
        <taxon>Sphingomonadales</taxon>
        <taxon>Erythrobacteraceae</taxon>
        <taxon>Aurantiacibacter</taxon>
    </lineage>
</organism>
<proteinExistence type="predicted"/>
<evidence type="ECO:0000313" key="4">
    <source>
        <dbReference type="Proteomes" id="UP000275232"/>
    </source>
</evidence>
<protein>
    <recommendedName>
        <fullName evidence="2">Anti-sigma factor NepR domain-containing protein</fullName>
    </recommendedName>
</protein>
<dbReference type="OrthoDB" id="7510396at2"/>
<evidence type="ECO:0000256" key="1">
    <source>
        <dbReference type="SAM" id="MobiDB-lite"/>
    </source>
</evidence>
<dbReference type="InterPro" id="IPR041649">
    <property type="entry name" value="NepR"/>
</dbReference>